<evidence type="ECO:0000313" key="3">
    <source>
        <dbReference type="EMBL" id="MEW9853897.1"/>
    </source>
</evidence>
<evidence type="ECO:0000256" key="2">
    <source>
        <dbReference type="SAM" id="MobiDB-lite"/>
    </source>
</evidence>
<dbReference type="RefSeq" id="WP_367768427.1">
    <property type="nucleotide sequence ID" value="NZ_JBFNXR010000017.1"/>
</dbReference>
<dbReference type="Gene3D" id="3.30.930.30">
    <property type="match status" value="1"/>
</dbReference>
<organism evidence="3 4">
    <name type="scientific">Novosphingobium rhizovicinum</name>
    <dbReference type="NCBI Taxonomy" id="3228928"/>
    <lineage>
        <taxon>Bacteria</taxon>
        <taxon>Pseudomonadati</taxon>
        <taxon>Pseudomonadota</taxon>
        <taxon>Alphaproteobacteria</taxon>
        <taxon>Sphingomonadales</taxon>
        <taxon>Sphingomonadaceae</taxon>
        <taxon>Novosphingobium</taxon>
    </lineage>
</organism>
<keyword evidence="1" id="KW-0175">Coiled coil</keyword>
<evidence type="ECO:0000313" key="4">
    <source>
        <dbReference type="Proteomes" id="UP001556118"/>
    </source>
</evidence>
<feature type="coiled-coil region" evidence="1">
    <location>
        <begin position="258"/>
        <end position="375"/>
    </location>
</feature>
<dbReference type="EMBL" id="JBFNXR010000017">
    <property type="protein sequence ID" value="MEW9853897.1"/>
    <property type="molecule type" value="Genomic_DNA"/>
</dbReference>
<feature type="region of interest" description="Disordered" evidence="2">
    <location>
        <begin position="138"/>
        <end position="175"/>
    </location>
</feature>
<proteinExistence type="predicted"/>
<comment type="caution">
    <text evidence="3">The sequence shown here is derived from an EMBL/GenBank/DDBJ whole genome shotgun (WGS) entry which is preliminary data.</text>
</comment>
<protein>
    <recommendedName>
        <fullName evidence="5">Plasmid recombination enzyme</fullName>
    </recommendedName>
</protein>
<reference evidence="3 4" key="1">
    <citation type="submission" date="2024-06" db="EMBL/GenBank/DDBJ databases">
        <title>Novosphingobium rhizovicinus M1R2S20.</title>
        <authorList>
            <person name="Sun J.-Q."/>
        </authorList>
    </citation>
    <scope>NUCLEOTIDE SEQUENCE [LARGE SCALE GENOMIC DNA]</scope>
    <source>
        <strain evidence="3 4">M1R2S20</strain>
    </source>
</reference>
<evidence type="ECO:0008006" key="5">
    <source>
        <dbReference type="Google" id="ProtNLM"/>
    </source>
</evidence>
<accession>A0ABV3R7R2</accession>
<gene>
    <name evidence="3" type="ORF">ABUH87_01705</name>
</gene>
<name>A0ABV3R7R2_9SPHN</name>
<evidence type="ECO:0000256" key="1">
    <source>
        <dbReference type="SAM" id="Coils"/>
    </source>
</evidence>
<keyword evidence="4" id="KW-1185">Reference proteome</keyword>
<dbReference type="Proteomes" id="UP001556118">
    <property type="component" value="Unassembled WGS sequence"/>
</dbReference>
<sequence length="567" mass="64393">MRTADGKIQRIRKDTHVMEAQVHSHPIYTKAPPPDHQGEIRPSMADPLWRTRYLTWRSELIQWIEHDAHRRGLDMLCVVEHLDEAHPHIHALLVPRRSPKNPRLDAKATHPGYAAQVRRRAQARERLSSAVPIKAVAAEPEPVERTRTRRRRGIDLGRRSPAPSKRGKAGQKAGEPATLEQLVNQVGTRAYKAAMRGWQSHLYETLNFRHGLARVGPGLERLSRRAWWQRQTQSEAVLEKKELATTLATVADNFAGHARVVDEQRRQAENEAARFKAEVEALKTELAAANDTIRRADELPHIIQTLEAEEEAGRLRLAAISADIAEADHKLRRAQDAEAVRKKSEAAAAQAERRRERAEAAVVSLEQREEFVRSERIKINDEKVALKIRERDVKAKLRGMAAWANGRLDLDANDRLIIIEPRAGRNPDDELASLQPVERWLIDAVKSLNSLFYDRLDRTLDKVKRVIRSTIRAWSEGLIYRTTSYEHGVGLRKDKALDAAVKFQEETFDHKEIVYSTLPLLPDLTSVHDVMKQAEIMRGTLDTAERRRLNAVAAKLHELGGRGPGRS</sequence>